<name>A0A5B7EP24_PORTR</name>
<evidence type="ECO:0000313" key="3">
    <source>
        <dbReference type="Proteomes" id="UP000324222"/>
    </source>
</evidence>
<gene>
    <name evidence="2" type="ORF">E2C01_028413</name>
</gene>
<accession>A0A5B7EP24</accession>
<proteinExistence type="predicted"/>
<evidence type="ECO:0000313" key="2">
    <source>
        <dbReference type="EMBL" id="MPC35007.1"/>
    </source>
</evidence>
<dbReference type="EMBL" id="VSRR010003177">
    <property type="protein sequence ID" value="MPC35007.1"/>
    <property type="molecule type" value="Genomic_DNA"/>
</dbReference>
<dbReference type="Proteomes" id="UP000324222">
    <property type="component" value="Unassembled WGS sequence"/>
</dbReference>
<keyword evidence="3" id="KW-1185">Reference proteome</keyword>
<protein>
    <submittedName>
        <fullName evidence="2">Uncharacterized protein</fullName>
    </submittedName>
</protein>
<comment type="caution">
    <text evidence="2">The sequence shown here is derived from an EMBL/GenBank/DDBJ whole genome shotgun (WGS) entry which is preliminary data.</text>
</comment>
<reference evidence="2 3" key="1">
    <citation type="submission" date="2019-05" db="EMBL/GenBank/DDBJ databases">
        <title>Another draft genome of Portunus trituberculatus and its Hox gene families provides insights of decapod evolution.</title>
        <authorList>
            <person name="Jeong J.-H."/>
            <person name="Song I."/>
            <person name="Kim S."/>
            <person name="Choi T."/>
            <person name="Kim D."/>
            <person name="Ryu S."/>
            <person name="Kim W."/>
        </authorList>
    </citation>
    <scope>NUCLEOTIDE SEQUENCE [LARGE SCALE GENOMIC DNA]</scope>
    <source>
        <tissue evidence="2">Muscle</tissue>
    </source>
</reference>
<dbReference type="AlphaFoldDB" id="A0A5B7EP24"/>
<feature type="region of interest" description="Disordered" evidence="1">
    <location>
        <begin position="55"/>
        <end position="75"/>
    </location>
</feature>
<organism evidence="2 3">
    <name type="scientific">Portunus trituberculatus</name>
    <name type="common">Swimming crab</name>
    <name type="synonym">Neptunus trituberculatus</name>
    <dbReference type="NCBI Taxonomy" id="210409"/>
    <lineage>
        <taxon>Eukaryota</taxon>
        <taxon>Metazoa</taxon>
        <taxon>Ecdysozoa</taxon>
        <taxon>Arthropoda</taxon>
        <taxon>Crustacea</taxon>
        <taxon>Multicrustacea</taxon>
        <taxon>Malacostraca</taxon>
        <taxon>Eumalacostraca</taxon>
        <taxon>Eucarida</taxon>
        <taxon>Decapoda</taxon>
        <taxon>Pleocyemata</taxon>
        <taxon>Brachyura</taxon>
        <taxon>Eubrachyura</taxon>
        <taxon>Portunoidea</taxon>
        <taxon>Portunidae</taxon>
        <taxon>Portuninae</taxon>
        <taxon>Portunus</taxon>
    </lineage>
</organism>
<evidence type="ECO:0000256" key="1">
    <source>
        <dbReference type="SAM" id="MobiDB-lite"/>
    </source>
</evidence>
<sequence length="75" mass="8163">MRKTLSRFVLPNPNYFTPTLGTENLTDLELAPATAADIVPGTERRHNTAVTAQLQNNTPARQDSPVTTQGLGVSW</sequence>